<reference evidence="3 4" key="1">
    <citation type="submission" date="2016-10" db="EMBL/GenBank/DDBJ databases">
        <authorList>
            <person name="Varghese N."/>
            <person name="Submissions S."/>
        </authorList>
    </citation>
    <scope>NUCLEOTIDE SEQUENCE [LARGE SCALE GENOMIC DNA]</scope>
    <source>
        <strain evidence="3 4">CDM_1</strain>
    </source>
</reference>
<dbReference type="InterPro" id="IPR037914">
    <property type="entry name" value="SpoVT-AbrB_sf"/>
</dbReference>
<dbReference type="GO" id="GO:0003677">
    <property type="term" value="F:DNA binding"/>
    <property type="evidence" value="ECO:0007669"/>
    <property type="project" value="InterPro"/>
</dbReference>
<evidence type="ECO:0000313" key="3">
    <source>
        <dbReference type="EMBL" id="SDD93375.1"/>
    </source>
</evidence>
<dbReference type="NCBIfam" id="TIGR01439">
    <property type="entry name" value="lp_hng_hel_AbrB"/>
    <property type="match status" value="1"/>
</dbReference>
<dbReference type="EMBL" id="FMZP01000073">
    <property type="protein sequence ID" value="SDD93375.1"/>
    <property type="molecule type" value="Genomic_DNA"/>
</dbReference>
<feature type="domain" description="SpoVT-AbrB" evidence="2">
    <location>
        <begin position="11"/>
        <end position="57"/>
    </location>
</feature>
<sequence length="103" mass="11647">MSSNTPSNGEERVVSVTEKGQATIPKQLREKHGIPAPGRVKFLENEDGEIVVRPVGSMREFRGLERDGDEDRPATAVLREERERDKQRADDVVKRFSSDPEDE</sequence>
<evidence type="ECO:0000256" key="1">
    <source>
        <dbReference type="SAM" id="MobiDB-lite"/>
    </source>
</evidence>
<dbReference type="Proteomes" id="UP000324021">
    <property type="component" value="Unassembled WGS sequence"/>
</dbReference>
<gene>
    <name evidence="3" type="ORF">SAMN05192552_10734</name>
</gene>
<protein>
    <submittedName>
        <fullName evidence="3">Looped-hinge helix DNA binding domain-containing protein, AbrB family</fullName>
    </submittedName>
</protein>
<feature type="region of interest" description="Disordered" evidence="1">
    <location>
        <begin position="62"/>
        <end position="103"/>
    </location>
</feature>
<dbReference type="RefSeq" id="WP_149782701.1">
    <property type="nucleotide sequence ID" value="NZ_FMZP01000073.1"/>
</dbReference>
<evidence type="ECO:0000313" key="4">
    <source>
        <dbReference type="Proteomes" id="UP000324021"/>
    </source>
</evidence>
<name>A0A1G6YUR1_9EURY</name>
<dbReference type="Gene3D" id="2.10.260.10">
    <property type="match status" value="1"/>
</dbReference>
<organism evidence="3 4">
    <name type="scientific">Natrinema hispanicum</name>
    <dbReference type="NCBI Taxonomy" id="392421"/>
    <lineage>
        <taxon>Archaea</taxon>
        <taxon>Methanobacteriati</taxon>
        <taxon>Methanobacteriota</taxon>
        <taxon>Stenosarchaea group</taxon>
        <taxon>Halobacteria</taxon>
        <taxon>Halobacteriales</taxon>
        <taxon>Natrialbaceae</taxon>
        <taxon>Natrinema</taxon>
    </lineage>
</organism>
<evidence type="ECO:0000259" key="2">
    <source>
        <dbReference type="PROSITE" id="PS51740"/>
    </source>
</evidence>
<accession>A0A1G6YUR1</accession>
<dbReference type="PROSITE" id="PS51740">
    <property type="entry name" value="SPOVT_ABRB"/>
    <property type="match status" value="1"/>
</dbReference>
<dbReference type="AlphaFoldDB" id="A0A1G6YUR1"/>
<dbReference type="Pfam" id="PF04014">
    <property type="entry name" value="MazE_antitoxin"/>
    <property type="match status" value="1"/>
</dbReference>
<dbReference type="InterPro" id="IPR007159">
    <property type="entry name" value="SpoVT-AbrB_dom"/>
</dbReference>
<feature type="region of interest" description="Disordered" evidence="1">
    <location>
        <begin position="1"/>
        <end position="35"/>
    </location>
</feature>
<dbReference type="SUPFAM" id="SSF89447">
    <property type="entry name" value="AbrB/MazE/MraZ-like"/>
    <property type="match status" value="1"/>
</dbReference>
<dbReference type="SMART" id="SM00966">
    <property type="entry name" value="SpoVT_AbrB"/>
    <property type="match status" value="1"/>
</dbReference>
<proteinExistence type="predicted"/>